<comment type="caution">
    <text evidence="5">The sequence shown here is derived from an EMBL/GenBank/DDBJ whole genome shotgun (WGS) entry which is preliminary data.</text>
</comment>
<accession>A0A8H9GGN2</accession>
<protein>
    <submittedName>
        <fullName evidence="5">Lipase</fullName>
    </submittedName>
</protein>
<evidence type="ECO:0000313" key="5">
    <source>
        <dbReference type="EMBL" id="GGM20048.1"/>
    </source>
</evidence>
<sequence length="291" mass="30246">MQPLTRAVRAALAATVLTAQILAAGTFVAGPGAAVDHRRGPDPTDASVEAPLGPFDVASLVVPRAEAVGYGGGTVHYPTDTAEGRFGAVAVAPGYSATQASVAWLGPRLASQGFVVVTIDTLSTGDAPGRRGDQLRAALAQLDDLPVVADRVDTARRAVMGHSMGGGGSLEAAKDDPALRAVIPLAPFSADKTFPEVTSPTLVVGAQDDVVAPVRRHAERFYETLPADGDKAYLELRGATHSAPTVPSTTIARSSIAWLKVHVDGDDRYLRFLCPPPAVDEEVSEYRSSTC</sequence>
<gene>
    <name evidence="5" type="ORF">GCM10010102_14630</name>
</gene>
<comment type="similarity">
    <text evidence="1">Belongs to the AB hydrolase superfamily.</text>
</comment>
<evidence type="ECO:0000313" key="6">
    <source>
        <dbReference type="Proteomes" id="UP000655589"/>
    </source>
</evidence>
<dbReference type="GO" id="GO:0052689">
    <property type="term" value="F:carboxylic ester hydrolase activity"/>
    <property type="evidence" value="ECO:0007669"/>
    <property type="project" value="UniProtKB-ARBA"/>
</dbReference>
<dbReference type="InterPro" id="IPR029058">
    <property type="entry name" value="AB_hydrolase_fold"/>
</dbReference>
<reference evidence="5" key="2">
    <citation type="submission" date="2020-09" db="EMBL/GenBank/DDBJ databases">
        <authorList>
            <person name="Sun Q."/>
            <person name="Ohkuma M."/>
        </authorList>
    </citation>
    <scope>NUCLEOTIDE SEQUENCE</scope>
    <source>
        <strain evidence="5">JCM 3051</strain>
    </source>
</reference>
<evidence type="ECO:0000259" key="4">
    <source>
        <dbReference type="Pfam" id="PF12740"/>
    </source>
</evidence>
<evidence type="ECO:0000256" key="3">
    <source>
        <dbReference type="SAM" id="SignalP"/>
    </source>
</evidence>
<keyword evidence="6" id="KW-1185">Reference proteome</keyword>
<dbReference type="SUPFAM" id="SSF53474">
    <property type="entry name" value="alpha/beta-Hydrolases"/>
    <property type="match status" value="1"/>
</dbReference>
<dbReference type="PANTHER" id="PTHR22946:SF9">
    <property type="entry name" value="POLYKETIDE TRANSFERASE AF380"/>
    <property type="match status" value="1"/>
</dbReference>
<organism evidence="5 6">
    <name type="scientific">Promicromonospora citrea</name>
    <dbReference type="NCBI Taxonomy" id="43677"/>
    <lineage>
        <taxon>Bacteria</taxon>
        <taxon>Bacillati</taxon>
        <taxon>Actinomycetota</taxon>
        <taxon>Actinomycetes</taxon>
        <taxon>Micrococcales</taxon>
        <taxon>Promicromonosporaceae</taxon>
        <taxon>Promicromonospora</taxon>
    </lineage>
</organism>
<feature type="domain" description="PET hydrolase/cutinase-like" evidence="4">
    <location>
        <begin position="37"/>
        <end position="289"/>
    </location>
</feature>
<evidence type="ECO:0000256" key="1">
    <source>
        <dbReference type="ARBA" id="ARBA00008645"/>
    </source>
</evidence>
<feature type="chain" id="PRO_5039590976" evidence="3">
    <location>
        <begin position="30"/>
        <end position="291"/>
    </location>
</feature>
<dbReference type="RefSeq" id="WP_171105736.1">
    <property type="nucleotide sequence ID" value="NZ_BMPT01000004.1"/>
</dbReference>
<reference evidence="5" key="1">
    <citation type="journal article" date="2014" name="Int. J. Syst. Evol. Microbiol.">
        <title>Complete genome sequence of Corynebacterium casei LMG S-19264T (=DSM 44701T), isolated from a smear-ripened cheese.</title>
        <authorList>
            <consortium name="US DOE Joint Genome Institute (JGI-PGF)"/>
            <person name="Walter F."/>
            <person name="Albersmeier A."/>
            <person name="Kalinowski J."/>
            <person name="Ruckert C."/>
        </authorList>
    </citation>
    <scope>NUCLEOTIDE SEQUENCE</scope>
    <source>
        <strain evidence="5">JCM 3051</strain>
    </source>
</reference>
<feature type="signal peptide" evidence="3">
    <location>
        <begin position="1"/>
        <end position="29"/>
    </location>
</feature>
<evidence type="ECO:0000256" key="2">
    <source>
        <dbReference type="ARBA" id="ARBA00022801"/>
    </source>
</evidence>
<dbReference type="PANTHER" id="PTHR22946">
    <property type="entry name" value="DIENELACTONE HYDROLASE DOMAIN-CONTAINING PROTEIN-RELATED"/>
    <property type="match status" value="1"/>
</dbReference>
<dbReference type="Proteomes" id="UP000655589">
    <property type="component" value="Unassembled WGS sequence"/>
</dbReference>
<keyword evidence="3" id="KW-0732">Signal</keyword>
<proteinExistence type="inferred from homology"/>
<dbReference type="Gene3D" id="3.40.50.1820">
    <property type="entry name" value="alpha/beta hydrolase"/>
    <property type="match status" value="1"/>
</dbReference>
<keyword evidence="2" id="KW-0378">Hydrolase</keyword>
<dbReference type="Pfam" id="PF12740">
    <property type="entry name" value="PETase"/>
    <property type="match status" value="1"/>
</dbReference>
<dbReference type="AlphaFoldDB" id="A0A8H9GGN2"/>
<dbReference type="InterPro" id="IPR041127">
    <property type="entry name" value="PET_hydrolase/cutinase-like"/>
</dbReference>
<dbReference type="InterPro" id="IPR050261">
    <property type="entry name" value="FrsA_esterase"/>
</dbReference>
<dbReference type="EMBL" id="BMPT01000004">
    <property type="protein sequence ID" value="GGM20048.1"/>
    <property type="molecule type" value="Genomic_DNA"/>
</dbReference>
<name>A0A8H9GGN2_9MICO</name>